<protein>
    <submittedName>
        <fullName evidence="1">10014_t:CDS:1</fullName>
    </submittedName>
</protein>
<keyword evidence="2" id="KW-1185">Reference proteome</keyword>
<sequence>SLIPHPSSELSILSREYYVEFFILLKSLIPHPSSELPIPS</sequence>
<gene>
    <name evidence="1" type="ORF">AGERDE_LOCUS13662</name>
</gene>
<organism evidence="1 2">
    <name type="scientific">Ambispora gerdemannii</name>
    <dbReference type="NCBI Taxonomy" id="144530"/>
    <lineage>
        <taxon>Eukaryota</taxon>
        <taxon>Fungi</taxon>
        <taxon>Fungi incertae sedis</taxon>
        <taxon>Mucoromycota</taxon>
        <taxon>Glomeromycotina</taxon>
        <taxon>Glomeromycetes</taxon>
        <taxon>Archaeosporales</taxon>
        <taxon>Ambisporaceae</taxon>
        <taxon>Ambispora</taxon>
    </lineage>
</organism>
<reference evidence="1" key="1">
    <citation type="submission" date="2021-06" db="EMBL/GenBank/DDBJ databases">
        <authorList>
            <person name="Kallberg Y."/>
            <person name="Tangrot J."/>
            <person name="Rosling A."/>
        </authorList>
    </citation>
    <scope>NUCLEOTIDE SEQUENCE</scope>
    <source>
        <strain evidence="1">MT106</strain>
    </source>
</reference>
<dbReference type="Proteomes" id="UP000789831">
    <property type="component" value="Unassembled WGS sequence"/>
</dbReference>
<evidence type="ECO:0000313" key="1">
    <source>
        <dbReference type="EMBL" id="CAG8704316.1"/>
    </source>
</evidence>
<accession>A0A9N9HTB2</accession>
<feature type="non-terminal residue" evidence="1">
    <location>
        <position position="1"/>
    </location>
</feature>
<evidence type="ECO:0000313" key="2">
    <source>
        <dbReference type="Proteomes" id="UP000789831"/>
    </source>
</evidence>
<dbReference type="AlphaFoldDB" id="A0A9N9HTB2"/>
<dbReference type="EMBL" id="CAJVPL010019171">
    <property type="protein sequence ID" value="CAG8704316.1"/>
    <property type="molecule type" value="Genomic_DNA"/>
</dbReference>
<feature type="non-terminal residue" evidence="1">
    <location>
        <position position="40"/>
    </location>
</feature>
<proteinExistence type="predicted"/>
<name>A0A9N9HTB2_9GLOM</name>
<comment type="caution">
    <text evidence="1">The sequence shown here is derived from an EMBL/GenBank/DDBJ whole genome shotgun (WGS) entry which is preliminary data.</text>
</comment>